<keyword evidence="1" id="KW-0378">Hydrolase</keyword>
<evidence type="ECO:0000256" key="1">
    <source>
        <dbReference type="ARBA" id="ARBA00022801"/>
    </source>
</evidence>
<dbReference type="InterPro" id="IPR029058">
    <property type="entry name" value="AB_hydrolase_fold"/>
</dbReference>
<gene>
    <name evidence="3" type="ORF">PBRASI_LOCUS3732</name>
</gene>
<comment type="caution">
    <text evidence="3">The sequence shown here is derived from an EMBL/GenBank/DDBJ whole genome shotgun (WGS) entry which is preliminary data.</text>
</comment>
<dbReference type="InterPro" id="IPR050300">
    <property type="entry name" value="GDXG_lipolytic_enzyme"/>
</dbReference>
<dbReference type="Pfam" id="PF07859">
    <property type="entry name" value="Abhydrolase_3"/>
    <property type="match status" value="1"/>
</dbReference>
<evidence type="ECO:0000313" key="4">
    <source>
        <dbReference type="Proteomes" id="UP000789739"/>
    </source>
</evidence>
<dbReference type="Proteomes" id="UP000789739">
    <property type="component" value="Unassembled WGS sequence"/>
</dbReference>
<dbReference type="AlphaFoldDB" id="A0A9N9AAG6"/>
<evidence type="ECO:0000259" key="2">
    <source>
        <dbReference type="Pfam" id="PF07859"/>
    </source>
</evidence>
<protein>
    <submittedName>
        <fullName evidence="3">1433_t:CDS:1</fullName>
    </submittedName>
</protein>
<name>A0A9N9AAG6_9GLOM</name>
<accession>A0A9N9AAG6</accession>
<sequence>MVGYMDQLMYGPFRTIHWSRHIEEEGNKWKAYLIAEGANNVQVGENADVVILYAHGGGYALGHPILSIAVFVQWIKYWKATYNANTHIVSVSYGLTPEHVFPSQRNTFVQCYQWLVHERGINPSRIAFVGDSAGGNLAITSAIHVIRNPTLLAVPPPGCILGISPFVSGMTTSMSWKLNSEFDYISHDWFEQRAQSYLRGTNVQKDDAAVSPLFEKSLHGLPRMWMCVGDCEVFRDDVVAFIRKANEDGVSAEVVVEKGNVHNYAVAWSLARNGAEKKAMKQMGKFIFGETCNI</sequence>
<reference evidence="3" key="1">
    <citation type="submission" date="2021-06" db="EMBL/GenBank/DDBJ databases">
        <authorList>
            <person name="Kallberg Y."/>
            <person name="Tangrot J."/>
            <person name="Rosling A."/>
        </authorList>
    </citation>
    <scope>NUCLEOTIDE SEQUENCE</scope>
    <source>
        <strain evidence="3">BR232B</strain>
    </source>
</reference>
<proteinExistence type="predicted"/>
<organism evidence="3 4">
    <name type="scientific">Paraglomus brasilianum</name>
    <dbReference type="NCBI Taxonomy" id="144538"/>
    <lineage>
        <taxon>Eukaryota</taxon>
        <taxon>Fungi</taxon>
        <taxon>Fungi incertae sedis</taxon>
        <taxon>Mucoromycota</taxon>
        <taxon>Glomeromycotina</taxon>
        <taxon>Glomeromycetes</taxon>
        <taxon>Paraglomerales</taxon>
        <taxon>Paraglomeraceae</taxon>
        <taxon>Paraglomus</taxon>
    </lineage>
</organism>
<dbReference type="InterPro" id="IPR013094">
    <property type="entry name" value="AB_hydrolase_3"/>
</dbReference>
<keyword evidence="4" id="KW-1185">Reference proteome</keyword>
<dbReference type="EMBL" id="CAJVPI010000349">
    <property type="protein sequence ID" value="CAG8523128.1"/>
    <property type="molecule type" value="Genomic_DNA"/>
</dbReference>
<dbReference type="Gene3D" id="3.40.50.1820">
    <property type="entry name" value="alpha/beta hydrolase"/>
    <property type="match status" value="1"/>
</dbReference>
<feature type="domain" description="Alpha/beta hydrolase fold-3" evidence="2">
    <location>
        <begin position="51"/>
        <end position="265"/>
    </location>
</feature>
<dbReference type="SUPFAM" id="SSF53474">
    <property type="entry name" value="alpha/beta-Hydrolases"/>
    <property type="match status" value="1"/>
</dbReference>
<dbReference type="GO" id="GO:0016787">
    <property type="term" value="F:hydrolase activity"/>
    <property type="evidence" value="ECO:0007669"/>
    <property type="project" value="UniProtKB-KW"/>
</dbReference>
<dbReference type="OrthoDB" id="408631at2759"/>
<dbReference type="PANTHER" id="PTHR48081:SF8">
    <property type="entry name" value="ALPHA_BETA HYDROLASE FOLD-3 DOMAIN-CONTAINING PROTEIN-RELATED"/>
    <property type="match status" value="1"/>
</dbReference>
<evidence type="ECO:0000313" key="3">
    <source>
        <dbReference type="EMBL" id="CAG8523128.1"/>
    </source>
</evidence>
<dbReference type="PANTHER" id="PTHR48081">
    <property type="entry name" value="AB HYDROLASE SUPERFAMILY PROTEIN C4A8.06C"/>
    <property type="match status" value="1"/>
</dbReference>